<evidence type="ECO:0000256" key="1">
    <source>
        <dbReference type="SAM" id="Phobius"/>
    </source>
</evidence>
<dbReference type="STRING" id="1987383.A5844_002175"/>
<name>A0A242JYT7_9ENTE</name>
<accession>A0A242JYT7</accession>
<evidence type="ECO:0000313" key="3">
    <source>
        <dbReference type="Proteomes" id="UP000194933"/>
    </source>
</evidence>
<feature type="transmembrane region" description="Helical" evidence="1">
    <location>
        <begin position="186"/>
        <end position="204"/>
    </location>
</feature>
<feature type="transmembrane region" description="Helical" evidence="1">
    <location>
        <begin position="258"/>
        <end position="274"/>
    </location>
</feature>
<sequence>MKSKFFKAGNRLITSLFFLFIGLALLFALTSPNLIIGDNPTFGTSTTLATAYFVLGAVTLVIVIYCYPKVQKLLVWLFIKQRVITSTLFVIAVLAWQITFVLFLHPAIGWDVSAVHDALTDTTDPEIVAYYSLNQNNLPILLWQHQLAEWFSTTSWLFFDYVTLVLVDLSVLLNLLTICLVSKKHLLPAIYLHGIWLLVFPWIIVPYTDTWVLPFVSASLFFYAMLSKKELNWKYKLLGSVGLGMVAILGYFIKPTALIPMIAILLIEIISFFSKKWQSKGRLIFLTITLLTAGLTYSVCIQQLEKQAYISIDESRKIPMIHFMNIGLTEDGGYSSEDAQAMAGLPTKQAKIAYSKEKIQERLKEKGFFGYLDFIFQKHRNNTADGTFAWLKEGSFIKNGEVPDGEGYTRRLQEQYYLYGDRIADYRFMAQVWWGVFLFIIVLGWKQQGKFEQMLRLSLIGGFIFLLLFEGGRSRYLIQFLPMFLLLASLSIDYSTNLIKRIFTVEQVTEEEKNEL</sequence>
<feature type="transmembrane region" description="Helical" evidence="1">
    <location>
        <begin position="454"/>
        <end position="470"/>
    </location>
</feature>
<proteinExistence type="predicted"/>
<feature type="transmembrane region" description="Helical" evidence="1">
    <location>
        <begin position="88"/>
        <end position="108"/>
    </location>
</feature>
<organism evidence="2 3">
    <name type="scientific">Candidatus Enterococcus wittei</name>
    <dbReference type="NCBI Taxonomy" id="1987383"/>
    <lineage>
        <taxon>Bacteria</taxon>
        <taxon>Bacillati</taxon>
        <taxon>Bacillota</taxon>
        <taxon>Bacilli</taxon>
        <taxon>Lactobacillales</taxon>
        <taxon>Enterococcaceae</taxon>
        <taxon>Enterococcus</taxon>
    </lineage>
</organism>
<protein>
    <recommendedName>
        <fullName evidence="4">Integral membrane protein</fullName>
    </recommendedName>
</protein>
<feature type="transmembrane region" description="Helical" evidence="1">
    <location>
        <begin position="156"/>
        <end position="179"/>
    </location>
</feature>
<dbReference type="InterPro" id="IPR021200">
    <property type="entry name" value="CHIM_prot"/>
</dbReference>
<reference evidence="2 3" key="1">
    <citation type="submission" date="2017-05" db="EMBL/GenBank/DDBJ databases">
        <title>The Genome Sequence of Enterococcus sp. 10A9_DIV0425.</title>
        <authorList>
            <consortium name="The Broad Institute Genomics Platform"/>
            <consortium name="The Broad Institute Genomic Center for Infectious Diseases"/>
            <person name="Earl A."/>
            <person name="Manson A."/>
            <person name="Schwartman J."/>
            <person name="Gilmore M."/>
            <person name="Abouelleil A."/>
            <person name="Cao P."/>
            <person name="Chapman S."/>
            <person name="Cusick C."/>
            <person name="Shea T."/>
            <person name="Young S."/>
            <person name="Neafsey D."/>
            <person name="Nusbaum C."/>
            <person name="Birren B."/>
        </authorList>
    </citation>
    <scope>NUCLEOTIDE SEQUENCE [LARGE SCALE GENOMIC DNA]</scope>
    <source>
        <strain evidence="2 3">10A9_DIV0425</strain>
    </source>
</reference>
<evidence type="ECO:0000313" key="2">
    <source>
        <dbReference type="EMBL" id="OTP10475.1"/>
    </source>
</evidence>
<keyword evidence="1" id="KW-0472">Membrane</keyword>
<dbReference type="RefSeq" id="WP_086285212.1">
    <property type="nucleotide sequence ID" value="NZ_NGMO01000003.1"/>
</dbReference>
<dbReference type="EMBL" id="NGMO01000003">
    <property type="protein sequence ID" value="OTP10475.1"/>
    <property type="molecule type" value="Genomic_DNA"/>
</dbReference>
<keyword evidence="3" id="KW-1185">Reference proteome</keyword>
<dbReference type="NCBIfam" id="TIGR03766">
    <property type="entry name" value="TIGR03766 family XrtG-associated glycosyltransferase"/>
    <property type="match status" value="1"/>
</dbReference>
<gene>
    <name evidence="2" type="ORF">A5844_002175</name>
</gene>
<keyword evidence="1" id="KW-0812">Transmembrane</keyword>
<dbReference type="Proteomes" id="UP000194933">
    <property type="component" value="Unassembled WGS sequence"/>
</dbReference>
<comment type="caution">
    <text evidence="2">The sequence shown here is derived from an EMBL/GenBank/DDBJ whole genome shotgun (WGS) entry which is preliminary data.</text>
</comment>
<feature type="transmembrane region" description="Helical" evidence="1">
    <location>
        <begin position="283"/>
        <end position="304"/>
    </location>
</feature>
<feature type="transmembrane region" description="Helical" evidence="1">
    <location>
        <begin position="426"/>
        <end position="445"/>
    </location>
</feature>
<feature type="transmembrane region" description="Helical" evidence="1">
    <location>
        <begin position="47"/>
        <end position="67"/>
    </location>
</feature>
<evidence type="ECO:0008006" key="4">
    <source>
        <dbReference type="Google" id="ProtNLM"/>
    </source>
</evidence>
<feature type="transmembrane region" description="Helical" evidence="1">
    <location>
        <begin position="210"/>
        <end position="226"/>
    </location>
</feature>
<dbReference type="AlphaFoldDB" id="A0A242JYT7"/>
<keyword evidence="1" id="KW-1133">Transmembrane helix</keyword>